<evidence type="ECO:0000313" key="2">
    <source>
        <dbReference type="Proteomes" id="UP000728647"/>
    </source>
</evidence>
<organism evidence="1 2">
    <name type="scientific">Haloterrigena gelatinilytica</name>
    <dbReference type="NCBI Taxonomy" id="2741724"/>
    <lineage>
        <taxon>Archaea</taxon>
        <taxon>Methanobacteriati</taxon>
        <taxon>Methanobacteriota</taxon>
        <taxon>Stenosarchaea group</taxon>
        <taxon>Halobacteria</taxon>
        <taxon>Halobacteriales</taxon>
        <taxon>Natrialbaceae</taxon>
        <taxon>Haloterrigena</taxon>
    </lineage>
</organism>
<gene>
    <name evidence="1" type="ORF">HT576_23035</name>
</gene>
<name>A0A8J8KHV1_9EURY</name>
<accession>A0A8J8KHV1</accession>
<dbReference type="EMBL" id="JABURA010000003">
    <property type="protein sequence ID" value="NUB93851.1"/>
    <property type="molecule type" value="Genomic_DNA"/>
</dbReference>
<protein>
    <submittedName>
        <fullName evidence="1">Uncharacterized protein</fullName>
    </submittedName>
</protein>
<proteinExistence type="predicted"/>
<reference evidence="1" key="1">
    <citation type="submission" date="2020-06" db="EMBL/GenBank/DDBJ databases">
        <title>Haloterrigena sp. nov., an extremely halophilic archaeon isolated from a saline sediment.</title>
        <authorList>
            <person name="Liu B.-B."/>
        </authorList>
    </citation>
    <scope>NUCLEOTIDE SEQUENCE</scope>
    <source>
        <strain evidence="1">SYSU A121-1</strain>
    </source>
</reference>
<comment type="caution">
    <text evidence="1">The sequence shown here is derived from an EMBL/GenBank/DDBJ whole genome shotgun (WGS) entry which is preliminary data.</text>
</comment>
<evidence type="ECO:0000313" key="1">
    <source>
        <dbReference type="EMBL" id="NUB93851.1"/>
    </source>
</evidence>
<sequence length="111" mass="12257">MPLADRCGVETVWDIDVIAQLSADGNVDTNGVIAAPAALSSNLLAEELSRFWTSRRTLSEVMNNRQTSLDEMKLALWEVLAIMTDLDQQLPKSLSLNASINELRIKHSFGN</sequence>
<dbReference type="AlphaFoldDB" id="A0A8J8KHV1"/>
<dbReference type="Proteomes" id="UP000728647">
    <property type="component" value="Unassembled WGS sequence"/>
</dbReference>